<dbReference type="OrthoDB" id="1262810at2759"/>
<organism evidence="2 3">
    <name type="scientific">Fusarium austroafricanum</name>
    <dbReference type="NCBI Taxonomy" id="2364996"/>
    <lineage>
        <taxon>Eukaryota</taxon>
        <taxon>Fungi</taxon>
        <taxon>Dikarya</taxon>
        <taxon>Ascomycota</taxon>
        <taxon>Pezizomycotina</taxon>
        <taxon>Sordariomycetes</taxon>
        <taxon>Hypocreomycetidae</taxon>
        <taxon>Hypocreales</taxon>
        <taxon>Nectriaceae</taxon>
        <taxon>Fusarium</taxon>
        <taxon>Fusarium concolor species complex</taxon>
    </lineage>
</organism>
<protein>
    <recommendedName>
        <fullName evidence="4">Protein NO VEIN C-terminal domain-containing protein</fullName>
    </recommendedName>
</protein>
<keyword evidence="3" id="KW-1185">Reference proteome</keyword>
<dbReference type="EMBL" id="JAADJG010000446">
    <property type="protein sequence ID" value="KAF4446685.1"/>
    <property type="molecule type" value="Genomic_DNA"/>
</dbReference>
<dbReference type="InterPro" id="IPR036890">
    <property type="entry name" value="HATPase_C_sf"/>
</dbReference>
<sequence length="1612" mass="183390">MATLEEAEQIVKEVTSEYGYLDHDMMDDIGRYNSNYRRKIDENWLKMENAASHSIKVLAKNIYGSGARFVFELLQNAEDNRYLKAGANNAAPFISFKIYPKHIVVECNEDGFTKPDLKAICSVGESTKTAAHGYVGAKGIGFKSVFIAANRVHIQSGNFSFEFRHNKTDPGLGMVRPIWVNPTERTPIPLTRTTLYLHDQGDEDEIEHLKTIIAMQFDDLQETCLLFLRKLQQITVAFYDGEGKLQRSKRFRKVAIGEHRVSLETTTIIDGQESTKSQIYHITKQLATGLAQSESRDPATTEEARRILTSAEVVLAFPLTNDYKPHISRQKQELFAFLPLRTSDYKFHIQSDFDTNANRQDIVTTTRRNLNIRDWIGAAFLKAVFQFCEDPTLCYHWPLFLPSQENGFDSFWSGLNAMIKSLLSNLPVVKSRHRNDLRLIRDVLILSSDTRDEAGQPLFDDPIKDPFISSKYPRTATQALQDYGLKTDTVVHFIDQMKADLDKQNSKIRSEETSDEWHAAVARLCSMILANGWYPAEVLRSLPILPLRDDEWGSSLQGPVYFPKTGEIDIPGNLKLKVLRLSTTGNADRNTLFRHLGVSEASFQQVRSSIFSSFSTFYRITTGFTHESLVYLYLTHQSLVHQRRDYSEAYVLLSTGCVHQPQTSAVYLPGADHRFSPKSLLEGQEPAPDFPVYFLRDWHFDYAPDQPSATHPTWKRWLCDYVGQFPFLILGNEDATQSLSAKWDFLSQHFGVGRNESLDFLLKILHYITECDPDTSSVSQTQRVFELYIAIYAKLAVSTDQAAMRSRLRDFFHSSVIVIPDGNELTWTSDGVCLWSAPSDMWSFHSLKSLYMRMSLSEEDMSSIENLFHRTLGIRDAEAEDLVTELGALRDEDFNEGDRILALYTYLHDELSITSEIRISFEESPLIFVREQDRWGWHKTSECLWSSATPIRGKVTLDDSYEELKDFFVGKLGVKSLTMQMVYDELRQSPQRSTDDIKVAILSLNDFLQTDKGFWDPEPIRKAKIFPVVYPNGTVTLSSVAVDFAIGDRDNLRYRFEDRISVLDFDLEDVHRLKPLFAWLKLQDRYLSNCVKESTEVPGEPGSPISSTKRDLRLKAYHICRVAATFRSPRFHHDGTHLYEKLRMMKVLEVDEISSVLKMSQNRKLYQDTISTASEHIDERGGALTIYVPRGRREQEICFGSVLPRKLAAWLMRDPDTNIDGHIESEAVNALTSILASERSFLDEILDDQGIIQLPFEDLDEDSNEVEAEDEYGSDGTLETGALSSNLILTPTHSLGTDGPSVHHGTPNSERRATFTETHHETVEVQSRMSHRARREPGPALYQSPEGSDSSPPEPTHFRPNISSPTEQSLEDVRYLAILDRAITAARRANFPSGGAFDMNDLRDALPDTGNSNGYFSFSGLDVLSRFQSRTQQERDTKIGAAGELYVFELLSKLELPNWGFGNWQSTIRTYVTVHSDYADLAPWPNRETADLVYLDTEGKLTDTLIDANILSPGEWTGKRPRYCIEVKTTTGPCKTPFYMSGNQYRLMESIHHSPDRSKVYMVFRVFFLLDRSRINYCVYLDPKKLQDEGRLLFTGTTWSVTPGPGPAGQVS</sequence>
<dbReference type="Proteomes" id="UP000605986">
    <property type="component" value="Unassembled WGS sequence"/>
</dbReference>
<accession>A0A8H4NT20</accession>
<dbReference type="Gene3D" id="3.30.565.10">
    <property type="entry name" value="Histidine kinase-like ATPase, C-terminal domain"/>
    <property type="match status" value="1"/>
</dbReference>
<comment type="caution">
    <text evidence="2">The sequence shown here is derived from an EMBL/GenBank/DDBJ whole genome shotgun (WGS) entry which is preliminary data.</text>
</comment>
<dbReference type="PANTHER" id="PTHR32387:SF0">
    <property type="entry name" value="PROTEIN NO VEIN"/>
    <property type="match status" value="1"/>
</dbReference>
<feature type="compositionally biased region" description="Basic and acidic residues" evidence="1">
    <location>
        <begin position="1309"/>
        <end position="1323"/>
    </location>
</feature>
<feature type="compositionally biased region" description="Acidic residues" evidence="1">
    <location>
        <begin position="1257"/>
        <end position="1273"/>
    </location>
</feature>
<feature type="region of interest" description="Disordered" evidence="1">
    <location>
        <begin position="1257"/>
        <end position="1366"/>
    </location>
</feature>
<dbReference type="NCBIfam" id="NF047352">
    <property type="entry name" value="P_loop_sacsin"/>
    <property type="match status" value="1"/>
</dbReference>
<feature type="compositionally biased region" description="Polar residues" evidence="1">
    <location>
        <begin position="1282"/>
        <end position="1295"/>
    </location>
</feature>
<dbReference type="InterPro" id="IPR052957">
    <property type="entry name" value="Auxin_embryo_med"/>
</dbReference>
<evidence type="ECO:0000313" key="2">
    <source>
        <dbReference type="EMBL" id="KAF4446685.1"/>
    </source>
</evidence>
<evidence type="ECO:0000313" key="3">
    <source>
        <dbReference type="Proteomes" id="UP000605986"/>
    </source>
</evidence>
<evidence type="ECO:0008006" key="4">
    <source>
        <dbReference type="Google" id="ProtNLM"/>
    </source>
</evidence>
<name>A0A8H4NT20_9HYPO</name>
<dbReference type="PANTHER" id="PTHR32387">
    <property type="entry name" value="WU:FJ29H11"/>
    <property type="match status" value="1"/>
</dbReference>
<evidence type="ECO:0000256" key="1">
    <source>
        <dbReference type="SAM" id="MobiDB-lite"/>
    </source>
</evidence>
<dbReference type="SUPFAM" id="SSF55874">
    <property type="entry name" value="ATPase domain of HSP90 chaperone/DNA topoisomerase II/histidine kinase"/>
    <property type="match status" value="1"/>
</dbReference>
<reference evidence="2" key="1">
    <citation type="submission" date="2020-01" db="EMBL/GenBank/DDBJ databases">
        <title>Identification and distribution of gene clusters putatively required for synthesis of sphingolipid metabolism inhibitors in phylogenetically diverse species of the filamentous fungus Fusarium.</title>
        <authorList>
            <person name="Kim H.-S."/>
            <person name="Busman M."/>
            <person name="Brown D.W."/>
            <person name="Divon H."/>
            <person name="Uhlig S."/>
            <person name="Proctor R.H."/>
        </authorList>
    </citation>
    <scope>NUCLEOTIDE SEQUENCE</scope>
    <source>
        <strain evidence="2">NRRL 53441</strain>
    </source>
</reference>
<proteinExistence type="predicted"/>
<gene>
    <name evidence="2" type="ORF">F53441_9727</name>
</gene>